<protein>
    <recommendedName>
        <fullName evidence="1">ParB-like N-terminal domain-containing protein</fullName>
    </recommendedName>
</protein>
<dbReference type="Pfam" id="PF02195">
    <property type="entry name" value="ParB_N"/>
    <property type="match status" value="1"/>
</dbReference>
<dbReference type="InterPro" id="IPR050336">
    <property type="entry name" value="Chromosome_partition/occlusion"/>
</dbReference>
<accession>A0A3E2BLQ0</accession>
<organism evidence="2 3">
    <name type="scientific">Candidatus Saccharicenans subterraneus</name>
    <dbReference type="NCBI Taxonomy" id="2508984"/>
    <lineage>
        <taxon>Bacteria</taxon>
        <taxon>Candidatus Aminicenantota</taxon>
        <taxon>Candidatus Aminicenantia</taxon>
        <taxon>Candidatus Aminicenantales</taxon>
        <taxon>Candidatus Saccharicenantaceae</taxon>
        <taxon>Candidatus Saccharicenans</taxon>
    </lineage>
</organism>
<dbReference type="GO" id="GO:0005694">
    <property type="term" value="C:chromosome"/>
    <property type="evidence" value="ECO:0007669"/>
    <property type="project" value="TreeGrafter"/>
</dbReference>
<dbReference type="AlphaFoldDB" id="A0A3E2BLQ0"/>
<dbReference type="Proteomes" id="UP000257323">
    <property type="component" value="Unassembled WGS sequence"/>
</dbReference>
<feature type="domain" description="ParB-like N-terminal" evidence="1">
    <location>
        <begin position="27"/>
        <end position="93"/>
    </location>
</feature>
<name>A0A3E2BLQ0_9BACT</name>
<evidence type="ECO:0000313" key="2">
    <source>
        <dbReference type="EMBL" id="RFT15536.1"/>
    </source>
</evidence>
<comment type="caution">
    <text evidence="2">The sequence shown here is derived from an EMBL/GenBank/DDBJ whole genome shotgun (WGS) entry which is preliminary data.</text>
</comment>
<dbReference type="Gene3D" id="3.90.1530.10">
    <property type="entry name" value="Conserved hypothetical protein from pyrococcus furiosus pfu- 392566-001, ParB domain"/>
    <property type="match status" value="1"/>
</dbReference>
<evidence type="ECO:0000313" key="3">
    <source>
        <dbReference type="Proteomes" id="UP000257323"/>
    </source>
</evidence>
<dbReference type="PANTHER" id="PTHR33375">
    <property type="entry name" value="CHROMOSOME-PARTITIONING PROTEIN PARB-RELATED"/>
    <property type="match status" value="1"/>
</dbReference>
<dbReference type="InterPro" id="IPR036086">
    <property type="entry name" value="ParB/Sulfiredoxin_sf"/>
</dbReference>
<sequence>MVYRLIKLSDLNLEDRRFRFTLNPVDQRLLRSVGAIGVLQPVIITARQDRQVLVDGWRRVEAARSCGLEELPALEIAENIGDLAVLLVAFFENYAKRPFSLAEKSLAIRKFYDFRLGADEIIERFLPLLELPPEGRMLELMLEVSLLGERFLEVIHRRDWKPVTVELLLGFPEAERAWLLSLIEKLTRNQQREIIENFYLLKRKTGKCLEDLAREEKLAGLTGRLLKGEISAADRLLAALREENSPLLSGLHRAIEAEVRTLGLPPKVRLDYDRALEETILRISLEAGEVTDLKEALQSLSETLEKKEWRRLFQLLHYEGE</sequence>
<reference evidence="2 3" key="1">
    <citation type="submission" date="2018-08" db="EMBL/GenBank/DDBJ databases">
        <title>Genome analysis of the thermophilic bacterium of the candidate phylum Aminicenantes from deep subsurface aquifer revealed its physiology and ecological role.</title>
        <authorList>
            <person name="Kadnikov V.V."/>
            <person name="Mardanov A.V."/>
            <person name="Beletsky A.V."/>
            <person name="Karnachuk O.V."/>
            <person name="Ravin N.V."/>
        </authorList>
    </citation>
    <scope>NUCLEOTIDE SEQUENCE [LARGE SCALE GENOMIC DNA]</scope>
    <source>
        <strain evidence="2">BY38</strain>
    </source>
</reference>
<dbReference type="SUPFAM" id="SSF110849">
    <property type="entry name" value="ParB/Sulfiredoxin"/>
    <property type="match status" value="1"/>
</dbReference>
<dbReference type="EMBL" id="QUAH01000008">
    <property type="protein sequence ID" value="RFT15536.1"/>
    <property type="molecule type" value="Genomic_DNA"/>
</dbReference>
<gene>
    <name evidence="2" type="ORF">OP8BY_0184</name>
</gene>
<evidence type="ECO:0000259" key="1">
    <source>
        <dbReference type="Pfam" id="PF02195"/>
    </source>
</evidence>
<dbReference type="GO" id="GO:0007059">
    <property type="term" value="P:chromosome segregation"/>
    <property type="evidence" value="ECO:0007669"/>
    <property type="project" value="TreeGrafter"/>
</dbReference>
<dbReference type="PANTHER" id="PTHR33375:SF1">
    <property type="entry name" value="CHROMOSOME-PARTITIONING PROTEIN PARB-RELATED"/>
    <property type="match status" value="1"/>
</dbReference>
<proteinExistence type="predicted"/>
<dbReference type="InterPro" id="IPR003115">
    <property type="entry name" value="ParB_N"/>
</dbReference>